<dbReference type="InterPro" id="IPR026195">
    <property type="entry name" value="PSGL-1"/>
</dbReference>
<dbReference type="GeneID" id="106978238"/>
<gene>
    <name evidence="4" type="primary">SELPLG</name>
</gene>
<feature type="region of interest" description="Disordered" evidence="1">
    <location>
        <begin position="308"/>
        <end position="329"/>
    </location>
</feature>
<keyword evidence="2" id="KW-0812">Transmembrane</keyword>
<evidence type="ECO:0000256" key="1">
    <source>
        <dbReference type="SAM" id="MobiDB-lite"/>
    </source>
</evidence>
<evidence type="ECO:0000256" key="2">
    <source>
        <dbReference type="SAM" id="Phobius"/>
    </source>
</evidence>
<proteinExistence type="predicted"/>
<feature type="region of interest" description="Disordered" evidence="1">
    <location>
        <begin position="575"/>
        <end position="611"/>
    </location>
</feature>
<sequence>MCKTKSFWSQSPELLAFGPPSMQPWCARRGQMSESGRRNKISMSCPDGLCHLAPQRSYRLELKGPPVHLEMTLEGMTASYLQTSGRPLKVGRVWDHSPGCHSSALAVWAQSLSLRQRSGCSPAHEAAVSCSAEQGAMPLQVLLLLILLGSDSSLQLRETWENGTIEAPDPLLVQGQKQVEEDPEQDMYDYIGTDPPETLFTNRPGPVSLTWTFLAETATLGQKDSGTPEQATLVIARGDSVGLDARGMAMGDLSMEVATQGVPVTLGPLSKEQVTVLLPITEASSTEGSPSTELATIEALSTEPAATEALTTQPAATEAPSTGPAATEALTTQPAATEALSTGPAATEALTTQPVATEAPSTGPAATEALTTQPAATEALSTGPAATEALTTQPVATEAPSTGPAAIEAQTTQTAATEAPSTGPEATDALSTSTEPTATEALSTDPATTKVPSTGPATTRSLTMALLVPSDPHNSTTVAVGNSSDGFIKQWKNNQNLAPQSSVAPSPTEALDRIPVKQCLLAILVLALVATIFLVCTVVLAVRLSRKNHMYPVRNYSPTEMVCISSLLPEGGEVPSATANGDLPNAKSQGLKAGPREGRDGDDLTLQSFLP</sequence>
<dbReference type="Proteomes" id="UP001652583">
    <property type="component" value="Chromosome D3"/>
</dbReference>
<keyword evidence="2" id="KW-0472">Membrane</keyword>
<reference evidence="4" key="1">
    <citation type="submission" date="2025-08" db="UniProtKB">
        <authorList>
            <consortium name="RefSeq"/>
        </authorList>
    </citation>
    <scope>IDENTIFICATION</scope>
    <source>
        <tissue evidence="4">Blood</tissue>
    </source>
</reference>
<protein>
    <submittedName>
        <fullName evidence="4">P-selectin glycoprotein ligand 1 isoform X1</fullName>
    </submittedName>
</protein>
<keyword evidence="2" id="KW-1133">Transmembrane helix</keyword>
<evidence type="ECO:0000313" key="4">
    <source>
        <dbReference type="RefSeq" id="XP_053061880.1"/>
    </source>
</evidence>
<dbReference type="PANTHER" id="PTHR17384:SF7">
    <property type="entry name" value="P-SELECTIN GLYCOPROTEIN LIGAND 1"/>
    <property type="match status" value="1"/>
</dbReference>
<feature type="compositionally biased region" description="Low complexity" evidence="1">
    <location>
        <begin position="405"/>
        <end position="419"/>
    </location>
</feature>
<dbReference type="RefSeq" id="XP_053061880.1">
    <property type="nucleotide sequence ID" value="XM_053205905.1"/>
</dbReference>
<feature type="region of interest" description="Disordered" evidence="1">
    <location>
        <begin position="394"/>
        <end position="457"/>
    </location>
</feature>
<name>A0ABM3NR26_ACIJB</name>
<feature type="transmembrane region" description="Helical" evidence="2">
    <location>
        <begin position="520"/>
        <end position="542"/>
    </location>
</feature>
<organism evidence="3 4">
    <name type="scientific">Acinonyx jubatus</name>
    <name type="common">Cheetah</name>
    <dbReference type="NCBI Taxonomy" id="32536"/>
    <lineage>
        <taxon>Eukaryota</taxon>
        <taxon>Metazoa</taxon>
        <taxon>Chordata</taxon>
        <taxon>Craniata</taxon>
        <taxon>Vertebrata</taxon>
        <taxon>Euteleostomi</taxon>
        <taxon>Mammalia</taxon>
        <taxon>Eutheria</taxon>
        <taxon>Laurasiatheria</taxon>
        <taxon>Carnivora</taxon>
        <taxon>Feliformia</taxon>
        <taxon>Felidae</taxon>
        <taxon>Felinae</taxon>
        <taxon>Acinonyx</taxon>
    </lineage>
</organism>
<evidence type="ECO:0000313" key="3">
    <source>
        <dbReference type="Proteomes" id="UP001652583"/>
    </source>
</evidence>
<accession>A0ABM3NR26</accession>
<keyword evidence="3" id="KW-1185">Reference proteome</keyword>
<feature type="compositionally biased region" description="Polar residues" evidence="1">
    <location>
        <begin position="429"/>
        <end position="457"/>
    </location>
</feature>
<dbReference type="PANTHER" id="PTHR17384">
    <property type="entry name" value="P-SELECTIN GLYCOPROTEIN LIGAND-1"/>
    <property type="match status" value="1"/>
</dbReference>